<dbReference type="InterPro" id="IPR037185">
    <property type="entry name" value="EmrE-like"/>
</dbReference>
<evidence type="ECO:0000256" key="1">
    <source>
        <dbReference type="ARBA" id="ARBA00004141"/>
    </source>
</evidence>
<feature type="transmembrane region" description="Helical" evidence="6">
    <location>
        <begin position="244"/>
        <end position="263"/>
    </location>
</feature>
<feature type="transmembrane region" description="Helical" evidence="6">
    <location>
        <begin position="7"/>
        <end position="25"/>
    </location>
</feature>
<protein>
    <submittedName>
        <fullName evidence="8">Permease of the drug/metabolite transporter (DMT) superfamily</fullName>
    </submittedName>
</protein>
<evidence type="ECO:0000256" key="3">
    <source>
        <dbReference type="ARBA" id="ARBA00022692"/>
    </source>
</evidence>
<dbReference type="Pfam" id="PF00892">
    <property type="entry name" value="EamA"/>
    <property type="match status" value="2"/>
</dbReference>
<feature type="transmembrane region" description="Helical" evidence="6">
    <location>
        <begin position="180"/>
        <end position="200"/>
    </location>
</feature>
<dbReference type="InterPro" id="IPR050638">
    <property type="entry name" value="AA-Vitamin_Transporters"/>
</dbReference>
<gene>
    <name evidence="8" type="ORF">SAMN05421638_1483</name>
</gene>
<evidence type="ECO:0000256" key="2">
    <source>
        <dbReference type="ARBA" id="ARBA00007362"/>
    </source>
</evidence>
<dbReference type="SUPFAM" id="SSF103481">
    <property type="entry name" value="Multidrug resistance efflux transporter EmrE"/>
    <property type="match status" value="2"/>
</dbReference>
<evidence type="ECO:0000313" key="9">
    <source>
        <dbReference type="Proteomes" id="UP000242560"/>
    </source>
</evidence>
<organism evidence="8 9">
    <name type="scientific">Kaistella treverensis</name>
    <dbReference type="NCBI Taxonomy" id="631455"/>
    <lineage>
        <taxon>Bacteria</taxon>
        <taxon>Pseudomonadati</taxon>
        <taxon>Bacteroidota</taxon>
        <taxon>Flavobacteriia</taxon>
        <taxon>Flavobacteriales</taxon>
        <taxon>Weeksellaceae</taxon>
        <taxon>Chryseobacterium group</taxon>
        <taxon>Kaistella</taxon>
    </lineage>
</organism>
<dbReference type="AlphaFoldDB" id="A0A1I3M245"/>
<comment type="subcellular location">
    <subcellularLocation>
        <location evidence="1">Membrane</location>
        <topology evidence="1">Multi-pass membrane protein</topology>
    </subcellularLocation>
</comment>
<dbReference type="Proteomes" id="UP000242560">
    <property type="component" value="Unassembled WGS sequence"/>
</dbReference>
<evidence type="ECO:0000313" key="8">
    <source>
        <dbReference type="EMBL" id="SFI91079.1"/>
    </source>
</evidence>
<feature type="transmembrane region" description="Helical" evidence="6">
    <location>
        <begin position="147"/>
        <end position="168"/>
    </location>
</feature>
<evidence type="ECO:0000259" key="7">
    <source>
        <dbReference type="Pfam" id="PF00892"/>
    </source>
</evidence>
<feature type="transmembrane region" description="Helical" evidence="6">
    <location>
        <begin position="269"/>
        <end position="286"/>
    </location>
</feature>
<evidence type="ECO:0000256" key="6">
    <source>
        <dbReference type="SAM" id="Phobius"/>
    </source>
</evidence>
<feature type="domain" description="EamA" evidence="7">
    <location>
        <begin position="9"/>
        <end position="136"/>
    </location>
</feature>
<keyword evidence="4 6" id="KW-1133">Transmembrane helix</keyword>
<evidence type="ECO:0000256" key="5">
    <source>
        <dbReference type="ARBA" id="ARBA00023136"/>
    </source>
</evidence>
<feature type="transmembrane region" description="Helical" evidence="6">
    <location>
        <begin position="37"/>
        <end position="55"/>
    </location>
</feature>
<dbReference type="GO" id="GO:0016020">
    <property type="term" value="C:membrane"/>
    <property type="evidence" value="ECO:0007669"/>
    <property type="project" value="UniProtKB-SubCell"/>
</dbReference>
<comment type="similarity">
    <text evidence="2">Belongs to the EamA transporter family.</text>
</comment>
<name>A0A1I3M245_9FLAO</name>
<dbReference type="PANTHER" id="PTHR32322">
    <property type="entry name" value="INNER MEMBRANE TRANSPORTER"/>
    <property type="match status" value="1"/>
</dbReference>
<accession>A0A1I3M245</accession>
<dbReference type="EMBL" id="FORQ01000002">
    <property type="protein sequence ID" value="SFI91079.1"/>
    <property type="molecule type" value="Genomic_DNA"/>
</dbReference>
<feature type="transmembrane region" description="Helical" evidence="6">
    <location>
        <begin position="212"/>
        <end position="232"/>
    </location>
</feature>
<dbReference type="InterPro" id="IPR000620">
    <property type="entry name" value="EamA_dom"/>
</dbReference>
<keyword evidence="9" id="KW-1185">Reference proteome</keyword>
<feature type="transmembrane region" description="Helical" evidence="6">
    <location>
        <begin position="123"/>
        <end position="141"/>
    </location>
</feature>
<proteinExistence type="inferred from homology"/>
<sequence>MNPEKERWILLIVLSIIWGSSFILIKKSLEHFNPYEVGALRVLIAGILLLPVALSNIKKFPRKHLKWLILAAITGNFIPMFLFPIAETELSSSIAGIVNSMMPIFVIIVGMLFWKFSTTKRQLIGVVISFTGACILALSGGESGELKVIPILLLLLATLCYAISTTTVKSKLHQIPAKILSAFVFSFVLILPSLVGLVMAGFFNDLQPNKSLFIGLGFVSLLSIFGTGLAMMLNYRLLNISTPLFASTVTLLMPVVAVIWGIIDGEKLTVMQFVGGLIILAGLIFLRAKTPKKEKPQEPEVLRF</sequence>
<reference evidence="9" key="1">
    <citation type="submission" date="2016-10" db="EMBL/GenBank/DDBJ databases">
        <authorList>
            <person name="Varghese N."/>
            <person name="Submissions S."/>
        </authorList>
    </citation>
    <scope>NUCLEOTIDE SEQUENCE [LARGE SCALE GENOMIC DNA]</scope>
    <source>
        <strain evidence="9">DSM 22251</strain>
    </source>
</reference>
<dbReference type="PANTHER" id="PTHR32322:SF2">
    <property type="entry name" value="EAMA DOMAIN-CONTAINING PROTEIN"/>
    <property type="match status" value="1"/>
</dbReference>
<feature type="domain" description="EamA" evidence="7">
    <location>
        <begin position="150"/>
        <end position="286"/>
    </location>
</feature>
<keyword evidence="3 6" id="KW-0812">Transmembrane</keyword>
<dbReference type="RefSeq" id="WP_089819759.1">
    <property type="nucleotide sequence ID" value="NZ_FORQ01000002.1"/>
</dbReference>
<keyword evidence="5 6" id="KW-0472">Membrane</keyword>
<feature type="transmembrane region" description="Helical" evidence="6">
    <location>
        <begin position="67"/>
        <end position="86"/>
    </location>
</feature>
<evidence type="ECO:0000256" key="4">
    <source>
        <dbReference type="ARBA" id="ARBA00022989"/>
    </source>
</evidence>
<feature type="transmembrane region" description="Helical" evidence="6">
    <location>
        <begin position="92"/>
        <end position="114"/>
    </location>
</feature>